<evidence type="ECO:0000256" key="2">
    <source>
        <dbReference type="ARBA" id="ARBA00022980"/>
    </source>
</evidence>
<dbReference type="EMBL" id="JBBCAQ010000017">
    <property type="protein sequence ID" value="KAK7597683.1"/>
    <property type="molecule type" value="Genomic_DNA"/>
</dbReference>
<comment type="similarity">
    <text evidence="1">Belongs to the bacterial ribosomal protein bL21 family.</text>
</comment>
<dbReference type="Pfam" id="PF00829">
    <property type="entry name" value="Ribosomal_L21p"/>
    <property type="match status" value="1"/>
</dbReference>
<keyword evidence="6" id="KW-1185">Reference proteome</keyword>
<gene>
    <name evidence="5" type="ORF">V9T40_009908</name>
</gene>
<sequence>MFLKPFGFTLPRSIHPKSILQAVIPGKYSFSTSYLLANTSLLQRNQHTATQDVLEDSTEADKLASKAIIDKVNNHIATDPGRLFAIIKLNAKQYKIAENDLLLIERNWAPEVGDKLTFEKVLLVGGSSFTLIGRPILPRNLVTVTGTIIHKDLTHTKLRYYFVRKKRTHRLNFVREELTYVRINTVQVHPEINDPNTTEYLRA</sequence>
<dbReference type="PANTHER" id="PTHR21349:SF0">
    <property type="entry name" value="LARGE RIBOSOMAL SUBUNIT PROTEIN BL21M"/>
    <property type="match status" value="1"/>
</dbReference>
<keyword evidence="2" id="KW-0689">Ribosomal protein</keyword>
<name>A0AAN9TJX2_9HEMI</name>
<proteinExistence type="inferred from homology"/>
<dbReference type="AlphaFoldDB" id="A0AAN9TJX2"/>
<evidence type="ECO:0000313" key="5">
    <source>
        <dbReference type="EMBL" id="KAK7597683.1"/>
    </source>
</evidence>
<dbReference type="InterPro" id="IPR036164">
    <property type="entry name" value="bL21-like_sf"/>
</dbReference>
<keyword evidence="3" id="KW-0687">Ribonucleoprotein</keyword>
<evidence type="ECO:0000256" key="4">
    <source>
        <dbReference type="ARBA" id="ARBA00044129"/>
    </source>
</evidence>
<dbReference type="PANTHER" id="PTHR21349">
    <property type="entry name" value="50S RIBOSOMAL PROTEIN L21"/>
    <property type="match status" value="1"/>
</dbReference>
<evidence type="ECO:0000256" key="3">
    <source>
        <dbReference type="ARBA" id="ARBA00023274"/>
    </source>
</evidence>
<dbReference type="GO" id="GO:0006412">
    <property type="term" value="P:translation"/>
    <property type="evidence" value="ECO:0007669"/>
    <property type="project" value="InterPro"/>
</dbReference>
<dbReference type="Proteomes" id="UP001367676">
    <property type="component" value="Unassembled WGS sequence"/>
</dbReference>
<dbReference type="InterPro" id="IPR001787">
    <property type="entry name" value="Ribosomal_bL21"/>
</dbReference>
<reference evidence="5 6" key="1">
    <citation type="submission" date="2024-03" db="EMBL/GenBank/DDBJ databases">
        <title>Adaptation during the transition from Ophiocordyceps entomopathogen to insect associate is accompanied by gene loss and intensified selection.</title>
        <authorList>
            <person name="Ward C.M."/>
            <person name="Onetto C.A."/>
            <person name="Borneman A.R."/>
        </authorList>
    </citation>
    <scope>NUCLEOTIDE SEQUENCE [LARGE SCALE GENOMIC DNA]</scope>
    <source>
        <strain evidence="5">AWRI1</strain>
        <tissue evidence="5">Single Adult Female</tissue>
    </source>
</reference>
<comment type="caution">
    <text evidence="5">The sequence shown here is derived from an EMBL/GenBank/DDBJ whole genome shotgun (WGS) entry which is preliminary data.</text>
</comment>
<dbReference type="GO" id="GO:0003735">
    <property type="term" value="F:structural constituent of ribosome"/>
    <property type="evidence" value="ECO:0007669"/>
    <property type="project" value="InterPro"/>
</dbReference>
<dbReference type="GO" id="GO:0005762">
    <property type="term" value="C:mitochondrial large ribosomal subunit"/>
    <property type="evidence" value="ECO:0007669"/>
    <property type="project" value="TreeGrafter"/>
</dbReference>
<protein>
    <recommendedName>
        <fullName evidence="4">Large ribosomal subunit protein bL21m</fullName>
    </recommendedName>
</protein>
<evidence type="ECO:0000256" key="1">
    <source>
        <dbReference type="ARBA" id="ARBA00008563"/>
    </source>
</evidence>
<dbReference type="InterPro" id="IPR028909">
    <property type="entry name" value="bL21-like"/>
</dbReference>
<dbReference type="NCBIfam" id="TIGR00061">
    <property type="entry name" value="L21"/>
    <property type="match status" value="1"/>
</dbReference>
<organism evidence="5 6">
    <name type="scientific">Parthenolecanium corni</name>
    <dbReference type="NCBI Taxonomy" id="536013"/>
    <lineage>
        <taxon>Eukaryota</taxon>
        <taxon>Metazoa</taxon>
        <taxon>Ecdysozoa</taxon>
        <taxon>Arthropoda</taxon>
        <taxon>Hexapoda</taxon>
        <taxon>Insecta</taxon>
        <taxon>Pterygota</taxon>
        <taxon>Neoptera</taxon>
        <taxon>Paraneoptera</taxon>
        <taxon>Hemiptera</taxon>
        <taxon>Sternorrhyncha</taxon>
        <taxon>Coccoidea</taxon>
        <taxon>Coccidae</taxon>
        <taxon>Parthenolecanium</taxon>
    </lineage>
</organism>
<accession>A0AAN9TJX2</accession>
<dbReference type="SUPFAM" id="SSF141091">
    <property type="entry name" value="L21p-like"/>
    <property type="match status" value="1"/>
</dbReference>
<dbReference type="GO" id="GO:0003723">
    <property type="term" value="F:RNA binding"/>
    <property type="evidence" value="ECO:0007669"/>
    <property type="project" value="InterPro"/>
</dbReference>
<evidence type="ECO:0000313" key="6">
    <source>
        <dbReference type="Proteomes" id="UP001367676"/>
    </source>
</evidence>